<dbReference type="Pfam" id="PF13561">
    <property type="entry name" value="adh_short_C2"/>
    <property type="match status" value="1"/>
</dbReference>
<dbReference type="GO" id="GO:0008206">
    <property type="term" value="P:bile acid metabolic process"/>
    <property type="evidence" value="ECO:0007669"/>
    <property type="project" value="UniProtKB-ARBA"/>
</dbReference>
<dbReference type="InterPro" id="IPR036291">
    <property type="entry name" value="NAD(P)-bd_dom_sf"/>
</dbReference>
<evidence type="ECO:0000256" key="1">
    <source>
        <dbReference type="ARBA" id="ARBA00006484"/>
    </source>
</evidence>
<dbReference type="GO" id="GO:0016491">
    <property type="term" value="F:oxidoreductase activity"/>
    <property type="evidence" value="ECO:0007669"/>
    <property type="project" value="UniProtKB-KW"/>
</dbReference>
<proteinExistence type="inferred from homology"/>
<dbReference type="Gene3D" id="3.40.50.720">
    <property type="entry name" value="NAD(P)-binding Rossmann-like Domain"/>
    <property type="match status" value="1"/>
</dbReference>
<comment type="caution">
    <text evidence="3">The sequence shown here is derived from an EMBL/GenBank/DDBJ whole genome shotgun (WGS) entry which is preliminary data.</text>
</comment>
<sequence length="248" mass="26506">MEEKVVFITGAGRGMGREIAKTLSKKSAKIVVTDVNLENAQSTVSLIEENGGEATAVYCDVTSLESVQNAVESAIRCYRRIDILVNNAGWDKIEPFLKSEPSTWKTIIDINLMGQIHTCKEILPHMINNGYGKVINIASDSGRVGSSGEGVYSAAKGGVIALTKTLAREMARHKLNVNCIAPGPADTPLFQEIGSYNEGIAAALQKAIPFRRLAEPSDIAHAVAYFASDEAAYITGQTLSVNGGLTMC</sequence>
<dbReference type="PANTHER" id="PTHR42879:SF2">
    <property type="entry name" value="3-OXOACYL-[ACYL-CARRIER-PROTEIN] REDUCTASE FABG"/>
    <property type="match status" value="1"/>
</dbReference>
<dbReference type="InterPro" id="IPR050259">
    <property type="entry name" value="SDR"/>
</dbReference>
<accession>A0A2N0ZAU3</accession>
<reference evidence="3 4" key="1">
    <citation type="journal article" date="2010" name="Int. J. Syst. Evol. Microbiol.">
        <title>Bacillus horneckiae sp. nov., isolated from a spacecraft-assembly clean room.</title>
        <authorList>
            <person name="Vaishampayan P."/>
            <person name="Probst A."/>
            <person name="Krishnamurthi S."/>
            <person name="Ghosh S."/>
            <person name="Osman S."/>
            <person name="McDowall A."/>
            <person name="Ruckmani A."/>
            <person name="Mayilraj S."/>
            <person name="Venkateswaran K."/>
        </authorList>
    </citation>
    <scope>NUCLEOTIDE SEQUENCE [LARGE SCALE GENOMIC DNA]</scope>
    <source>
        <strain evidence="4">1PO1SC</strain>
    </source>
</reference>
<dbReference type="PRINTS" id="PR00081">
    <property type="entry name" value="GDHRDH"/>
</dbReference>
<dbReference type="InterPro" id="IPR002347">
    <property type="entry name" value="SDR_fam"/>
</dbReference>
<dbReference type="NCBIfam" id="NF005559">
    <property type="entry name" value="PRK07231.1"/>
    <property type="match status" value="1"/>
</dbReference>
<dbReference type="SUPFAM" id="SSF51735">
    <property type="entry name" value="NAD(P)-binding Rossmann-fold domains"/>
    <property type="match status" value="1"/>
</dbReference>
<dbReference type="PRINTS" id="PR00080">
    <property type="entry name" value="SDRFAMILY"/>
</dbReference>
<keyword evidence="4" id="KW-1185">Reference proteome</keyword>
<keyword evidence="2" id="KW-0560">Oxidoreductase</keyword>
<dbReference type="EMBL" id="PISD01000063">
    <property type="protein sequence ID" value="PKG26623.1"/>
    <property type="molecule type" value="Genomic_DNA"/>
</dbReference>
<dbReference type="PROSITE" id="PS00061">
    <property type="entry name" value="ADH_SHORT"/>
    <property type="match status" value="1"/>
</dbReference>
<comment type="similarity">
    <text evidence="1">Belongs to the short-chain dehydrogenases/reductases (SDR) family.</text>
</comment>
<evidence type="ECO:0000313" key="3">
    <source>
        <dbReference type="EMBL" id="PKG26623.1"/>
    </source>
</evidence>
<dbReference type="AlphaFoldDB" id="A0A2N0ZAU3"/>
<evidence type="ECO:0000256" key="2">
    <source>
        <dbReference type="ARBA" id="ARBA00023002"/>
    </source>
</evidence>
<dbReference type="InterPro" id="IPR020904">
    <property type="entry name" value="Sc_DH/Rdtase_CS"/>
</dbReference>
<dbReference type="Proteomes" id="UP000233343">
    <property type="component" value="Unassembled WGS sequence"/>
</dbReference>
<dbReference type="FunFam" id="3.40.50.720:FF:000084">
    <property type="entry name" value="Short-chain dehydrogenase reductase"/>
    <property type="match status" value="1"/>
</dbReference>
<dbReference type="RefSeq" id="WP_066197546.1">
    <property type="nucleotide sequence ID" value="NZ_JARMMB010000018.1"/>
</dbReference>
<evidence type="ECO:0000313" key="4">
    <source>
        <dbReference type="Proteomes" id="UP000233343"/>
    </source>
</evidence>
<protein>
    <submittedName>
        <fullName evidence="3">NAD(P)-dependent oxidoreductase</fullName>
    </submittedName>
</protein>
<organism evidence="3 4">
    <name type="scientific">Cytobacillus horneckiae</name>
    <dbReference type="NCBI Taxonomy" id="549687"/>
    <lineage>
        <taxon>Bacteria</taxon>
        <taxon>Bacillati</taxon>
        <taxon>Bacillota</taxon>
        <taxon>Bacilli</taxon>
        <taxon>Bacillales</taxon>
        <taxon>Bacillaceae</taxon>
        <taxon>Cytobacillus</taxon>
    </lineage>
</organism>
<gene>
    <name evidence="3" type="ORF">CWS20_23255</name>
</gene>
<name>A0A2N0ZAU3_9BACI</name>
<dbReference type="PANTHER" id="PTHR42879">
    <property type="entry name" value="3-OXOACYL-(ACYL-CARRIER-PROTEIN) REDUCTASE"/>
    <property type="match status" value="1"/>
</dbReference>